<comment type="caution">
    <text evidence="5">The sequence shown here is derived from an EMBL/GenBank/DDBJ whole genome shotgun (WGS) entry which is preliminary data.</text>
</comment>
<sequence>MNIQSAGLAHVGAMFALVTPGNGRIAKSSDVQSRLDRLESLLEKAVSGQPGKPAVPARAVGDSDTRDHEVAFTPSSNSQTSLSAGIADDGDGTLLLDGGQSKFVSSLHYALLAEEIQDIKALLGDRSDEEQKEVPQNSLVDLLSLGRAGAGSNLERLLPRTQEQRDTLLDVYFANVDPMVRITHRQTLLRNYTSYMRETHPLAFAICFSAVNSLPPNVVQSRFGEAKEELLERFQFGVEISLARENYLTTSSLEIFQGFVLWLTCITKEEDMGKAWALLGIATRIALHQGLHRDPSLFPTGSMDALTIELRRRIWHQLGHLEFRAAECKGQEPSMSEDYYTTLFPRNVEDDELVNGASPGPAPYDEERFTSMTFQLVRYQGMAALRRIIRNPARELQDLYEQIKKMLDEVHAECHRKYLRYCNPEIPMQRLCMGLASLLEWRCYLLFWLRMPRAYRDVVFSDDIRKSIFEKSVNCIETINGASVDVDAARFQWHIGGAASFQAIMHVLSELRNPMFDSPDRQRALRALQMSRILRENNGARAWLAVKAMIDKAIQEHSMSQRAQSQTSSAFASPSAPVAPTIQNDGNVRVYPGQGHVPSYVSQPSTNPYTQSATTSQPVHAQHQTAYVQSMGPMQEQVPPSWEDINLSNINNIVDSQPTPGIVPEFDFGFWGDPFNYESEPAAFPADGTYFPPWNG</sequence>
<evidence type="ECO:0000259" key="4">
    <source>
        <dbReference type="SMART" id="SM00906"/>
    </source>
</evidence>
<feature type="compositionally biased region" description="Low complexity" evidence="3">
    <location>
        <begin position="558"/>
        <end position="580"/>
    </location>
</feature>
<dbReference type="GO" id="GO:0006351">
    <property type="term" value="P:DNA-templated transcription"/>
    <property type="evidence" value="ECO:0007669"/>
    <property type="project" value="InterPro"/>
</dbReference>
<evidence type="ECO:0000256" key="1">
    <source>
        <dbReference type="ARBA" id="ARBA00004123"/>
    </source>
</evidence>
<dbReference type="InterPro" id="IPR050613">
    <property type="entry name" value="Sec_Metabolite_Reg"/>
</dbReference>
<feature type="region of interest" description="Disordered" evidence="3">
    <location>
        <begin position="557"/>
        <end position="617"/>
    </location>
</feature>
<feature type="region of interest" description="Disordered" evidence="3">
    <location>
        <begin position="47"/>
        <end position="83"/>
    </location>
</feature>
<name>A0A9P4T9C9_CURKU</name>
<accession>A0A9P4T9C9</accession>
<evidence type="ECO:0000313" key="5">
    <source>
        <dbReference type="EMBL" id="KAF2999245.1"/>
    </source>
</evidence>
<dbReference type="InterPro" id="IPR007219">
    <property type="entry name" value="XnlR_reg_dom"/>
</dbReference>
<gene>
    <name evidence="5" type="ORF">E8E13_002670</name>
</gene>
<keyword evidence="6" id="KW-1185">Reference proteome</keyword>
<keyword evidence="2" id="KW-0539">Nucleus</keyword>
<dbReference type="PANTHER" id="PTHR31001:SF77">
    <property type="entry name" value="TRANSCRIPTION FACTOR, PUTATIVE (AFU_ORTHOLOGUE AFUA_3G12940)-RELATED"/>
    <property type="match status" value="1"/>
</dbReference>
<comment type="subcellular location">
    <subcellularLocation>
        <location evidence="1">Nucleus</location>
    </subcellularLocation>
</comment>
<organism evidence="5 6">
    <name type="scientific">Curvularia kusanoi</name>
    <name type="common">Cochliobolus kusanoi</name>
    <dbReference type="NCBI Taxonomy" id="90978"/>
    <lineage>
        <taxon>Eukaryota</taxon>
        <taxon>Fungi</taxon>
        <taxon>Dikarya</taxon>
        <taxon>Ascomycota</taxon>
        <taxon>Pezizomycotina</taxon>
        <taxon>Dothideomycetes</taxon>
        <taxon>Pleosporomycetidae</taxon>
        <taxon>Pleosporales</taxon>
        <taxon>Pleosporineae</taxon>
        <taxon>Pleosporaceae</taxon>
        <taxon>Curvularia</taxon>
    </lineage>
</organism>
<dbReference type="GO" id="GO:0005634">
    <property type="term" value="C:nucleus"/>
    <property type="evidence" value="ECO:0007669"/>
    <property type="project" value="UniProtKB-SubCell"/>
</dbReference>
<dbReference type="PANTHER" id="PTHR31001">
    <property type="entry name" value="UNCHARACTERIZED TRANSCRIPTIONAL REGULATORY PROTEIN"/>
    <property type="match status" value="1"/>
</dbReference>
<dbReference type="SMART" id="SM00906">
    <property type="entry name" value="Fungal_trans"/>
    <property type="match status" value="1"/>
</dbReference>
<dbReference type="Pfam" id="PF04082">
    <property type="entry name" value="Fungal_trans"/>
    <property type="match status" value="1"/>
</dbReference>
<protein>
    <recommendedName>
        <fullName evidence="4">Xylanolytic transcriptional activator regulatory domain-containing protein</fullName>
    </recommendedName>
</protein>
<feature type="compositionally biased region" description="Basic and acidic residues" evidence="3">
    <location>
        <begin position="61"/>
        <end position="70"/>
    </location>
</feature>
<dbReference type="EMBL" id="SWKU01000017">
    <property type="protein sequence ID" value="KAF2999245.1"/>
    <property type="molecule type" value="Genomic_DNA"/>
</dbReference>
<feature type="domain" description="Xylanolytic transcriptional activator regulatory" evidence="4">
    <location>
        <begin position="275"/>
        <end position="351"/>
    </location>
</feature>
<dbReference type="Proteomes" id="UP000801428">
    <property type="component" value="Unassembled WGS sequence"/>
</dbReference>
<evidence type="ECO:0000313" key="6">
    <source>
        <dbReference type="Proteomes" id="UP000801428"/>
    </source>
</evidence>
<dbReference type="GO" id="GO:0008270">
    <property type="term" value="F:zinc ion binding"/>
    <property type="evidence" value="ECO:0007669"/>
    <property type="project" value="InterPro"/>
</dbReference>
<proteinExistence type="predicted"/>
<reference evidence="5" key="1">
    <citation type="submission" date="2019-04" db="EMBL/GenBank/DDBJ databases">
        <title>Sequencing of skin fungus with MAO and IRED activity.</title>
        <authorList>
            <person name="Marsaioli A.J."/>
            <person name="Bonatto J.M.C."/>
            <person name="Reis Junior O."/>
        </authorList>
    </citation>
    <scope>NUCLEOTIDE SEQUENCE</scope>
    <source>
        <strain evidence="5">30M1</strain>
    </source>
</reference>
<dbReference type="GO" id="GO:0003677">
    <property type="term" value="F:DNA binding"/>
    <property type="evidence" value="ECO:0007669"/>
    <property type="project" value="InterPro"/>
</dbReference>
<evidence type="ECO:0000256" key="2">
    <source>
        <dbReference type="ARBA" id="ARBA00023242"/>
    </source>
</evidence>
<dbReference type="OrthoDB" id="424974at2759"/>
<dbReference type="CDD" id="cd12148">
    <property type="entry name" value="fungal_TF_MHR"/>
    <property type="match status" value="1"/>
</dbReference>
<feature type="compositionally biased region" description="Polar residues" evidence="3">
    <location>
        <begin position="73"/>
        <end position="83"/>
    </location>
</feature>
<dbReference type="AlphaFoldDB" id="A0A9P4T9C9"/>
<evidence type="ECO:0000256" key="3">
    <source>
        <dbReference type="SAM" id="MobiDB-lite"/>
    </source>
</evidence>
<feature type="compositionally biased region" description="Polar residues" evidence="3">
    <location>
        <begin position="600"/>
        <end position="617"/>
    </location>
</feature>